<accession>A0A0J6WQL4</accession>
<gene>
    <name evidence="1" type="ORF">MCHUDSM44219_00715</name>
</gene>
<dbReference type="Proteomes" id="UP000036176">
    <property type="component" value="Unassembled WGS sequence"/>
</dbReference>
<keyword evidence="2" id="KW-1185">Reference proteome</keyword>
<name>A0A0J6WQL4_MYCCU</name>
<evidence type="ECO:0000313" key="2">
    <source>
        <dbReference type="Proteomes" id="UP000036176"/>
    </source>
</evidence>
<dbReference type="EMBL" id="JYNX01000016">
    <property type="protein sequence ID" value="KMO84423.1"/>
    <property type="molecule type" value="Genomic_DNA"/>
</dbReference>
<dbReference type="Gene3D" id="3.40.50.1110">
    <property type="entry name" value="SGNH hydrolase"/>
    <property type="match status" value="1"/>
</dbReference>
<dbReference type="SUPFAM" id="SSF52266">
    <property type="entry name" value="SGNH hydrolase"/>
    <property type="match status" value="1"/>
</dbReference>
<protein>
    <recommendedName>
        <fullName evidence="3">SGNH hydrolase-type esterase domain-containing protein</fullName>
    </recommendedName>
</protein>
<dbReference type="InterPro" id="IPR036514">
    <property type="entry name" value="SGNH_hydro_sf"/>
</dbReference>
<dbReference type="AlphaFoldDB" id="A0A0J6WQL4"/>
<proteinExistence type="predicted"/>
<evidence type="ECO:0000313" key="1">
    <source>
        <dbReference type="EMBL" id="KMO84423.1"/>
    </source>
</evidence>
<dbReference type="PATRIC" id="fig|1800.3.peg.719"/>
<reference evidence="1 2" key="1">
    <citation type="journal article" date="2015" name="Genome Biol. Evol.">
        <title>Characterization of Three Mycobacterium spp. with Potential Use in Bioremediation by Genome Sequencing and Comparative Genomics.</title>
        <authorList>
            <person name="Das S."/>
            <person name="Pettersson B.M."/>
            <person name="Behra P.R."/>
            <person name="Ramesh M."/>
            <person name="Dasgupta S."/>
            <person name="Bhattacharya A."/>
            <person name="Kirsebom L.A."/>
        </authorList>
    </citation>
    <scope>NUCLEOTIDE SEQUENCE [LARGE SCALE GENOMIC DNA]</scope>
    <source>
        <strain evidence="1 2">DSM 44219</strain>
    </source>
</reference>
<sequence>MIARGWKTTGAFDFDQNGYPTTPKRGDVVADPLQPPGAQWRFFDGAMWAPMTPQPNTEVSFPKYMKRYASAFSAGAPTSISIMLGTVDFLSTPTEQLWPAFKERLDKLIGSIRSWNATVPIILIGSPSGGPQNFWSETDQAITAAEFNRRIAEYTDHLYAAYDTQENHDRNLYAISFLGVVSDNNMADYVHPKMPDGHAQMAPWLAGILAHLISGGAV</sequence>
<evidence type="ECO:0008006" key="3">
    <source>
        <dbReference type="Google" id="ProtNLM"/>
    </source>
</evidence>
<comment type="caution">
    <text evidence="1">The sequence shown here is derived from an EMBL/GenBank/DDBJ whole genome shotgun (WGS) entry which is preliminary data.</text>
</comment>
<organism evidence="1 2">
    <name type="scientific">Mycolicibacterium chubuense</name>
    <name type="common">Mycobacterium chubuense</name>
    <dbReference type="NCBI Taxonomy" id="1800"/>
    <lineage>
        <taxon>Bacteria</taxon>
        <taxon>Bacillati</taxon>
        <taxon>Actinomycetota</taxon>
        <taxon>Actinomycetes</taxon>
        <taxon>Mycobacteriales</taxon>
        <taxon>Mycobacteriaceae</taxon>
        <taxon>Mycolicibacterium</taxon>
    </lineage>
</organism>